<evidence type="ECO:0000313" key="2">
    <source>
        <dbReference type="Proteomes" id="UP000887569"/>
    </source>
</evidence>
<dbReference type="PROSITE" id="PS50815">
    <property type="entry name" value="HORMA"/>
    <property type="match status" value="1"/>
</dbReference>
<accession>A0A915C9N2</accession>
<reference evidence="3" key="1">
    <citation type="submission" date="2022-11" db="UniProtKB">
        <authorList>
            <consortium name="WormBaseParasite"/>
        </authorList>
    </citation>
    <scope>IDENTIFICATION</scope>
</reference>
<name>A0A915C9N2_PARUN</name>
<proteinExistence type="predicted"/>
<feature type="domain" description="HORMA" evidence="1">
    <location>
        <begin position="33"/>
        <end position="238"/>
    </location>
</feature>
<protein>
    <submittedName>
        <fullName evidence="3">HORMA domain-containing protein</fullName>
    </submittedName>
</protein>
<evidence type="ECO:0000259" key="1">
    <source>
        <dbReference type="PROSITE" id="PS50815"/>
    </source>
</evidence>
<keyword evidence="2" id="KW-1185">Reference proteome</keyword>
<dbReference type="PANTHER" id="PTHR11842">
    <property type="entry name" value="MITOTIC SPINDLE ASSEMBLY CHECKPOINT PROTEIN MAD2"/>
    <property type="match status" value="1"/>
</dbReference>
<dbReference type="SUPFAM" id="SSF56019">
    <property type="entry name" value="The spindle assembly checkpoint protein mad2"/>
    <property type="match status" value="1"/>
</dbReference>
<dbReference type="InterPro" id="IPR036570">
    <property type="entry name" value="HORMA_dom_sf"/>
</dbReference>
<dbReference type="InterPro" id="IPR003511">
    <property type="entry name" value="HORMA_dom"/>
</dbReference>
<dbReference type="WBParaSite" id="PgR106_g024_t01">
    <property type="protein sequence ID" value="PgR106_g024_t01"/>
    <property type="gene ID" value="PgR106_g024"/>
</dbReference>
<dbReference type="PANTHER" id="PTHR11842:SF10">
    <property type="entry name" value="MITOTIC SPINDLE ASSEMBLY CHECKPOINT PROTEIN MAD2B"/>
    <property type="match status" value="1"/>
</dbReference>
<organism evidence="2 3">
    <name type="scientific">Parascaris univalens</name>
    <name type="common">Nematode worm</name>
    <dbReference type="NCBI Taxonomy" id="6257"/>
    <lineage>
        <taxon>Eukaryota</taxon>
        <taxon>Metazoa</taxon>
        <taxon>Ecdysozoa</taxon>
        <taxon>Nematoda</taxon>
        <taxon>Chromadorea</taxon>
        <taxon>Rhabditida</taxon>
        <taxon>Spirurina</taxon>
        <taxon>Ascaridomorpha</taxon>
        <taxon>Ascaridoidea</taxon>
        <taxon>Ascarididae</taxon>
        <taxon>Parascaris</taxon>
    </lineage>
</organism>
<dbReference type="Gene3D" id="3.30.900.10">
    <property type="entry name" value="HORMA domain"/>
    <property type="match status" value="1"/>
</dbReference>
<dbReference type="GO" id="GO:0016035">
    <property type="term" value="C:zeta DNA polymerase complex"/>
    <property type="evidence" value="ECO:0007669"/>
    <property type="project" value="TreeGrafter"/>
</dbReference>
<dbReference type="Proteomes" id="UP000887569">
    <property type="component" value="Unplaced"/>
</dbReference>
<evidence type="ECO:0000313" key="3">
    <source>
        <dbReference type="WBParaSite" id="PgR106_g024_t01"/>
    </source>
</evidence>
<sequence>SASVQLLDYALDMGDRRDMEIVRLGRKAFDGRRAIANLLVQYFDLLSHSILFIFGGYPANCFETLNYCGVIVHRCIEKEAQIYVDTCMRTIHRWLQYSKLRKFSAAIRDQSNRTIVEYVIVISRALYTGAKRIDEFDSLAAELKAHLRRSILHIQCAGSDAELYANNRKVRLVLSAQINKHTSIRKHRPMEYVWEECTNIPERMIMKPYGEHIVSKLVQLSIVRYENEYLQEENDGDV</sequence>
<dbReference type="AlphaFoldDB" id="A0A915C9N2"/>
<dbReference type="InterPro" id="IPR045091">
    <property type="entry name" value="Mad2-like"/>
</dbReference>